<comment type="similarity">
    <text evidence="2">Belongs to the outer membrane factor (OMF) (TC 1.B.17) family.</text>
</comment>
<dbReference type="InterPro" id="IPR051906">
    <property type="entry name" value="TolC-like"/>
</dbReference>
<evidence type="ECO:0000256" key="6">
    <source>
        <dbReference type="ARBA" id="ARBA00023136"/>
    </source>
</evidence>
<reference evidence="10" key="1">
    <citation type="submission" date="2022-07" db="EMBL/GenBank/DDBJ databases">
        <title>Arcobacter roscoffensis sp. nov., a marine bacterium isolated from coastal seawater collected from Roscoff, France.</title>
        <authorList>
            <person name="Pascual J."/>
            <person name="Lepeaux C."/>
            <person name="Methner A."/>
            <person name="Overmann J."/>
        </authorList>
    </citation>
    <scope>NUCLEOTIDE SEQUENCE</scope>
    <source>
        <strain evidence="10">ARW1-2F2</strain>
    </source>
</reference>
<evidence type="ECO:0000256" key="5">
    <source>
        <dbReference type="ARBA" id="ARBA00022692"/>
    </source>
</evidence>
<keyword evidence="4" id="KW-1134">Transmembrane beta strand</keyword>
<evidence type="ECO:0000256" key="1">
    <source>
        <dbReference type="ARBA" id="ARBA00004442"/>
    </source>
</evidence>
<dbReference type="RefSeq" id="WP_254577978.1">
    <property type="nucleotide sequence ID" value="NZ_CP100595.1"/>
</dbReference>
<dbReference type="Proteomes" id="UP001060012">
    <property type="component" value="Chromosome"/>
</dbReference>
<dbReference type="Gene3D" id="3.30.70.1070">
    <property type="entry name" value="Sporulation related repeat"/>
    <property type="match status" value="2"/>
</dbReference>
<dbReference type="PANTHER" id="PTHR30026:SF20">
    <property type="entry name" value="OUTER MEMBRANE PROTEIN TOLC"/>
    <property type="match status" value="1"/>
</dbReference>
<accession>A0ABY5E6M3</accession>
<feature type="chain" id="PRO_5046840148" evidence="9">
    <location>
        <begin position="21"/>
        <end position="1252"/>
    </location>
</feature>
<feature type="coiled-coil region" evidence="8">
    <location>
        <begin position="942"/>
        <end position="1177"/>
    </location>
</feature>
<keyword evidence="6" id="KW-0472">Membrane</keyword>
<evidence type="ECO:0000256" key="4">
    <source>
        <dbReference type="ARBA" id="ARBA00022452"/>
    </source>
</evidence>
<feature type="signal peptide" evidence="9">
    <location>
        <begin position="1"/>
        <end position="20"/>
    </location>
</feature>
<dbReference type="InterPro" id="IPR003423">
    <property type="entry name" value="OMP_efflux"/>
</dbReference>
<evidence type="ECO:0000313" key="11">
    <source>
        <dbReference type="Proteomes" id="UP001060012"/>
    </source>
</evidence>
<evidence type="ECO:0000256" key="8">
    <source>
        <dbReference type="SAM" id="Coils"/>
    </source>
</evidence>
<keyword evidence="9" id="KW-0732">Signal</keyword>
<keyword evidence="5" id="KW-0812">Transmembrane</keyword>
<evidence type="ECO:0000256" key="2">
    <source>
        <dbReference type="ARBA" id="ARBA00007613"/>
    </source>
</evidence>
<protein>
    <submittedName>
        <fullName evidence="10">TolC family protein</fullName>
    </submittedName>
</protein>
<sequence>MKKIFRYSLVLLATSSMFSAQDEQNVQLTNKDIANANLNLEAIKKLKRVEGVSTNLDSLDNERNLATLDKLKEKDKYKDAIDSSNYKKVRLIDVVLETISRSENLKAKREKVIQYELKVKSAFAQNYPSVDLEYNYGKTYKKPSGDENLLYKRYKDNNYRIVLRQNLYSGGKITNDINNLVKKLEVSQNQYEITLDDEIKKAIKAYFQVVFANRSVLVNERNMKKLRKILDIVTVKYDNGAASIGDLTSIKASVANAMTKLVKVKSKYIEALRYYEYVVGSRFEKTLPFEKSFDIKIDDFDQLYKRALDNNKELINYYKTIEAEKYRIRSTQSAFKPTVDFEMSYKKVNDKEDIEEHESYYNGKVKVKYNLYNGGKDQNKVLEVNSAIRELNYRLEEEKKKIKWNLSKLYTSVDSVSQALKSTVEEVIASRKMISSYWDAFKLGEQDLATLLQGQRQLNSAETELVKFEQQQATEFFDILEITGDIATFFEIDPSSQKFIDFSKSDYMDTIYPKEGVSSPGLNFKDLEKENKKTEEKEKEEEIVPKIENIIEPVVSLEEKINEFIEKFKAFDENSYMIEIGNFKNLFESFSFIKENKLEEDSLAYDVVNDLKIQTKIAHNNFENEELAQEYLDTLKEKLANKTLAIKKVSLIKEEYNKYLEGLEIQKPKPEVKVKVKVVEKYLKPKKKKSFTANQEFKEKFLALNNNEYTINVSTFTKLSDVKTIIENNDIYKNSFFFRAGDNGELIKLVYGIFEDYKQAQNHLQFTGIKGENIFPVIQNSASIIKLYNENKKFNIVKEEKVEYEYVNKKDKKVNNEFVYKKPLDLKEQKDFVKKYLDAPKNNFTLNIAAFDTMELAKEYVNKNDIENKTILVISNSGKIMVMYGIYDSFEDVKSKLEELPEFIRRNKPIIQKIFRTQESFVKNNLKENRLIEEQSTKEESISQEETKLEKLTKALVEAKQLASKKKDLEEQRKTNEEELKKNLEEKAKLEEEKKLAEQKVLEEKRLAEEQAKLEAQKIEQEKIEEEKKLAEQKALEEQRLAEEQAKLEAQRKEQERIEKEKKLAEQKALEEQRLAEEQAKLEAQKIEQEKIEEEKKLAEQKALEEQRLAEEQARLEAQKIEQEKIEEEKKLAEQKALEEQRLAEEQAKLEAQRKEQERIEKEKKLVEQKVIEASDKIQSKKFTLFLDEIDNSKVKWFIHRFGLDLSKVNLVKNGSKTIVNYGDFTSNEEALKATNSIHPRLDPKIQEIGNR</sequence>
<evidence type="ECO:0000256" key="3">
    <source>
        <dbReference type="ARBA" id="ARBA00022448"/>
    </source>
</evidence>
<proteinExistence type="inferred from homology"/>
<organism evidence="10 11">
    <name type="scientific">Arcobacter roscoffensis</name>
    <dbReference type="NCBI Taxonomy" id="2961520"/>
    <lineage>
        <taxon>Bacteria</taxon>
        <taxon>Pseudomonadati</taxon>
        <taxon>Campylobacterota</taxon>
        <taxon>Epsilonproteobacteria</taxon>
        <taxon>Campylobacterales</taxon>
        <taxon>Arcobacteraceae</taxon>
        <taxon>Arcobacter</taxon>
    </lineage>
</organism>
<feature type="coiled-coil region" evidence="8">
    <location>
        <begin position="524"/>
        <end position="574"/>
    </location>
</feature>
<evidence type="ECO:0000256" key="7">
    <source>
        <dbReference type="ARBA" id="ARBA00023237"/>
    </source>
</evidence>
<dbReference type="EMBL" id="CP100595">
    <property type="protein sequence ID" value="UTJ07804.1"/>
    <property type="molecule type" value="Genomic_DNA"/>
</dbReference>
<dbReference type="Gene3D" id="1.20.1600.10">
    <property type="entry name" value="Outer membrane efflux proteins (OEP)"/>
    <property type="match status" value="1"/>
</dbReference>
<dbReference type="SUPFAM" id="SSF56954">
    <property type="entry name" value="Outer membrane efflux proteins (OEP)"/>
    <property type="match status" value="1"/>
</dbReference>
<evidence type="ECO:0000313" key="10">
    <source>
        <dbReference type="EMBL" id="UTJ07804.1"/>
    </source>
</evidence>
<dbReference type="PANTHER" id="PTHR30026">
    <property type="entry name" value="OUTER MEMBRANE PROTEIN TOLC"/>
    <property type="match status" value="1"/>
</dbReference>
<keyword evidence="7" id="KW-0998">Cell outer membrane</keyword>
<keyword evidence="3" id="KW-0813">Transport</keyword>
<name>A0ABY5E6M3_9BACT</name>
<evidence type="ECO:0000256" key="9">
    <source>
        <dbReference type="SAM" id="SignalP"/>
    </source>
</evidence>
<dbReference type="InterPro" id="IPR036680">
    <property type="entry name" value="SPOR-like_sf"/>
</dbReference>
<dbReference type="Pfam" id="PF02321">
    <property type="entry name" value="OEP"/>
    <property type="match status" value="2"/>
</dbReference>
<comment type="subcellular location">
    <subcellularLocation>
        <location evidence="1">Cell outer membrane</location>
    </subcellularLocation>
</comment>
<keyword evidence="8" id="KW-0175">Coiled coil</keyword>
<keyword evidence="11" id="KW-1185">Reference proteome</keyword>
<gene>
    <name evidence="10" type="ORF">NJU99_06820</name>
</gene>